<dbReference type="NCBIfam" id="TIGR02743">
    <property type="entry name" value="TraW"/>
    <property type="match status" value="1"/>
</dbReference>
<dbReference type="AlphaFoldDB" id="A0A0M3AK68"/>
<evidence type="ECO:0000313" key="1">
    <source>
        <dbReference type="EMBL" id="KKW89346.1"/>
    </source>
</evidence>
<name>A0A0M3AK68_9SPHN</name>
<dbReference type="Proteomes" id="UP000033874">
    <property type="component" value="Unassembled WGS sequence"/>
</dbReference>
<dbReference type="EMBL" id="LBIC01000022">
    <property type="protein sequence ID" value="KKW89346.1"/>
    <property type="molecule type" value="Genomic_DNA"/>
</dbReference>
<dbReference type="RefSeq" id="WP_046766240.1">
    <property type="nucleotide sequence ID" value="NZ_LBIC01000022.1"/>
</dbReference>
<reference evidence="1 2" key="1">
    <citation type="submission" date="2015-04" db="EMBL/GenBank/DDBJ databases">
        <title>Genome sequence of aromatic hydrocarbons-degrading Sphingobium chungbukense DJ77.</title>
        <authorList>
            <person name="Kim Y.-C."/>
            <person name="Chae J.-C."/>
        </authorList>
    </citation>
    <scope>NUCLEOTIDE SEQUENCE [LARGE SCALE GENOMIC DNA]</scope>
    <source>
        <strain evidence="1 2">DJ77</strain>
    </source>
</reference>
<proteinExistence type="predicted"/>
<dbReference type="PATRIC" id="fig|56193.3.peg.5454"/>
<comment type="caution">
    <text evidence="1">The sequence shown here is derived from an EMBL/GenBank/DDBJ whole genome shotgun (WGS) entry which is preliminary data.</text>
</comment>
<dbReference type="InterPro" id="IPR014114">
    <property type="entry name" value="TraW"/>
</dbReference>
<gene>
    <name evidence="1" type="ORF">YP76_25830</name>
</gene>
<evidence type="ECO:0000313" key="2">
    <source>
        <dbReference type="Proteomes" id="UP000033874"/>
    </source>
</evidence>
<keyword evidence="2" id="KW-1185">Reference proteome</keyword>
<accession>A0A0M3AK68</accession>
<dbReference type="STRING" id="56193.YP76_25830"/>
<protein>
    <submittedName>
        <fullName evidence="1">Conjugal transfer protein TraW</fullName>
    </submittedName>
</protein>
<organism evidence="1 2">
    <name type="scientific">Sphingobium chungbukense</name>
    <dbReference type="NCBI Taxonomy" id="56193"/>
    <lineage>
        <taxon>Bacteria</taxon>
        <taxon>Pseudomonadati</taxon>
        <taxon>Pseudomonadota</taxon>
        <taxon>Alphaproteobacteria</taxon>
        <taxon>Sphingomonadales</taxon>
        <taxon>Sphingomonadaceae</taxon>
        <taxon>Sphingobium</taxon>
    </lineage>
</organism>
<sequence length="218" mass="23795">MRVLLTVPIAGAALAGALLIIGPMRSEARDYGAVGQTFPVIEPDLLATIEARLKRAEASGELARMNAAFAKRVEAKVRRPDPVAGITPAQAARSWQFDPTVTLEQDIRDQKGTLIAAAGQKINPLDFVRLTQALVFVNGDDAAQMTWATTRYSDAKAKIILVSGSPIDEMTNRKRRFYFDQEGRLTARFGIQHTPAVVRPAGRVMQIEELLLDAKRAG</sequence>